<dbReference type="EMBL" id="AGNL01021805">
    <property type="protein sequence ID" value="EJK60008.1"/>
    <property type="molecule type" value="Genomic_DNA"/>
</dbReference>
<keyword evidence="3" id="KW-1185">Reference proteome</keyword>
<dbReference type="Proteomes" id="UP000266841">
    <property type="component" value="Unassembled WGS sequence"/>
</dbReference>
<accession>K0S1N9</accession>
<proteinExistence type="predicted"/>
<dbReference type="AlphaFoldDB" id="K0S1N9"/>
<comment type="caution">
    <text evidence="2">The sequence shown here is derived from an EMBL/GenBank/DDBJ whole genome shotgun (WGS) entry which is preliminary data.</text>
</comment>
<feature type="compositionally biased region" description="Polar residues" evidence="1">
    <location>
        <begin position="356"/>
        <end position="365"/>
    </location>
</feature>
<feature type="compositionally biased region" description="Polar residues" evidence="1">
    <location>
        <begin position="287"/>
        <end position="303"/>
    </location>
</feature>
<feature type="region of interest" description="Disordered" evidence="1">
    <location>
        <begin position="254"/>
        <end position="307"/>
    </location>
</feature>
<reference evidence="2 3" key="1">
    <citation type="journal article" date="2012" name="Genome Biol.">
        <title>Genome and low-iron response of an oceanic diatom adapted to chronic iron limitation.</title>
        <authorList>
            <person name="Lommer M."/>
            <person name="Specht M."/>
            <person name="Roy A.S."/>
            <person name="Kraemer L."/>
            <person name="Andreson R."/>
            <person name="Gutowska M.A."/>
            <person name="Wolf J."/>
            <person name="Bergner S.V."/>
            <person name="Schilhabel M.B."/>
            <person name="Klostermeier U.C."/>
            <person name="Beiko R.G."/>
            <person name="Rosenstiel P."/>
            <person name="Hippler M."/>
            <person name="Laroche J."/>
        </authorList>
    </citation>
    <scope>NUCLEOTIDE SEQUENCE [LARGE SCALE GENOMIC DNA]</scope>
    <source>
        <strain evidence="2 3">CCMP1005</strain>
    </source>
</reference>
<sequence length="404" mass="44620">MMLQASPPPPAPVPPAPPLDVSPTRRTPPPRRGRRLSMERMVRRASIEGVSAALGLSRPTAPSAPPEPVKKVQFGGVEEKLFHFDWDLADDYFYTREQLRAMNNLRFEDASKLRAKMLKKESHSAAAHDDSALTRRSAAGSTNQLLSDIINDRDEWDANISLDGIEPFVFLELKDEMVKKKAIVKKEIIDFVKANKSDPQGWRLASHSRFHTQWARGIAQDKARSLHEALVDESKNLTKKTELEKLKESQEIIDGSIRAMRDRGSAPTPPRRGVAGRRPQRRASVCAQPSSKGFYSASFSGGTPTPVEKVDRAQLQQLTKMFSLSESDDDDDGGSGGDGAPELTLMFSSEEGGTPSPVNKAQLQQFVKVFSMSESDDDGNGCTGAPDLSKIYSVEDEDEKRDDQ</sequence>
<evidence type="ECO:0000313" key="2">
    <source>
        <dbReference type="EMBL" id="EJK60008.1"/>
    </source>
</evidence>
<protein>
    <submittedName>
        <fullName evidence="2">Uncharacterized protein</fullName>
    </submittedName>
</protein>
<feature type="region of interest" description="Disordered" evidence="1">
    <location>
        <begin position="1"/>
        <end position="41"/>
    </location>
</feature>
<feature type="region of interest" description="Disordered" evidence="1">
    <location>
        <begin position="324"/>
        <end position="404"/>
    </location>
</feature>
<gene>
    <name evidence="2" type="ORF">THAOC_19714</name>
</gene>
<evidence type="ECO:0000313" key="3">
    <source>
        <dbReference type="Proteomes" id="UP000266841"/>
    </source>
</evidence>
<feature type="compositionally biased region" description="Pro residues" evidence="1">
    <location>
        <begin position="1"/>
        <end position="20"/>
    </location>
</feature>
<feature type="compositionally biased region" description="Acidic residues" evidence="1">
    <location>
        <begin position="394"/>
        <end position="404"/>
    </location>
</feature>
<name>K0S1N9_THAOC</name>
<organism evidence="2 3">
    <name type="scientific">Thalassiosira oceanica</name>
    <name type="common">Marine diatom</name>
    <dbReference type="NCBI Taxonomy" id="159749"/>
    <lineage>
        <taxon>Eukaryota</taxon>
        <taxon>Sar</taxon>
        <taxon>Stramenopiles</taxon>
        <taxon>Ochrophyta</taxon>
        <taxon>Bacillariophyta</taxon>
        <taxon>Coscinodiscophyceae</taxon>
        <taxon>Thalassiosirophycidae</taxon>
        <taxon>Thalassiosirales</taxon>
        <taxon>Thalassiosiraceae</taxon>
        <taxon>Thalassiosira</taxon>
    </lineage>
</organism>
<evidence type="ECO:0000256" key="1">
    <source>
        <dbReference type="SAM" id="MobiDB-lite"/>
    </source>
</evidence>